<gene>
    <name evidence="6" type="ORF">C8N45_103291</name>
</gene>
<keyword evidence="1" id="KW-0805">Transcription regulation</keyword>
<dbReference type="InterPro" id="IPR009057">
    <property type="entry name" value="Homeodomain-like_sf"/>
</dbReference>
<dbReference type="EMBL" id="QBUD01000003">
    <property type="protein sequence ID" value="PUB16434.1"/>
    <property type="molecule type" value="Genomic_DNA"/>
</dbReference>
<dbReference type="PANTHER" id="PTHR30055">
    <property type="entry name" value="HTH-TYPE TRANSCRIPTIONAL REGULATOR RUTR"/>
    <property type="match status" value="1"/>
</dbReference>
<organism evidence="6 7">
    <name type="scientific">Yoonia sediminilitoris</name>
    <dbReference type="NCBI Taxonomy" id="1286148"/>
    <lineage>
        <taxon>Bacteria</taxon>
        <taxon>Pseudomonadati</taxon>
        <taxon>Pseudomonadota</taxon>
        <taxon>Alphaproteobacteria</taxon>
        <taxon>Rhodobacterales</taxon>
        <taxon>Paracoccaceae</taxon>
        <taxon>Yoonia</taxon>
    </lineage>
</organism>
<evidence type="ECO:0000259" key="5">
    <source>
        <dbReference type="PROSITE" id="PS50977"/>
    </source>
</evidence>
<feature type="domain" description="HTH tetR-type" evidence="5">
    <location>
        <begin position="2"/>
        <end position="62"/>
    </location>
</feature>
<name>A0A2T6KKE5_9RHOB</name>
<sequence>MTHRHDKILDVAERLIRARGYSGFSFRDIADEVGIKSASVHYHFPTKPDLAAAVAKRYRERCAQVLEAAEQQGTGRVNAWRALFHEALKQDGLMCLCGILAVDGASLPAEVAREARAFLQFGIASLDEARPGEGLRILSQLEGAMLIARSAGDPGVFAQATDDLGAI</sequence>
<dbReference type="Gene3D" id="1.10.357.10">
    <property type="entry name" value="Tetracycline Repressor, domain 2"/>
    <property type="match status" value="1"/>
</dbReference>
<evidence type="ECO:0000256" key="4">
    <source>
        <dbReference type="PROSITE-ProRule" id="PRU00335"/>
    </source>
</evidence>
<dbReference type="Proteomes" id="UP000244523">
    <property type="component" value="Unassembled WGS sequence"/>
</dbReference>
<feature type="DNA-binding region" description="H-T-H motif" evidence="4">
    <location>
        <begin position="25"/>
        <end position="44"/>
    </location>
</feature>
<dbReference type="RefSeq" id="WP_108386030.1">
    <property type="nucleotide sequence ID" value="NZ_QBUD01000003.1"/>
</dbReference>
<dbReference type="InterPro" id="IPR036271">
    <property type="entry name" value="Tet_transcr_reg_TetR-rel_C_sf"/>
</dbReference>
<dbReference type="SUPFAM" id="SSF48498">
    <property type="entry name" value="Tetracyclin repressor-like, C-terminal domain"/>
    <property type="match status" value="1"/>
</dbReference>
<evidence type="ECO:0000313" key="7">
    <source>
        <dbReference type="Proteomes" id="UP000244523"/>
    </source>
</evidence>
<keyword evidence="2 4" id="KW-0238">DNA-binding</keyword>
<dbReference type="PROSITE" id="PS50977">
    <property type="entry name" value="HTH_TETR_2"/>
    <property type="match status" value="1"/>
</dbReference>
<keyword evidence="3" id="KW-0804">Transcription</keyword>
<evidence type="ECO:0000256" key="3">
    <source>
        <dbReference type="ARBA" id="ARBA00023163"/>
    </source>
</evidence>
<protein>
    <submittedName>
        <fullName evidence="6">TetR family transcriptional regulator</fullName>
    </submittedName>
</protein>
<dbReference type="GO" id="GO:0003700">
    <property type="term" value="F:DNA-binding transcription factor activity"/>
    <property type="evidence" value="ECO:0007669"/>
    <property type="project" value="TreeGrafter"/>
</dbReference>
<dbReference type="GO" id="GO:0000976">
    <property type="term" value="F:transcription cis-regulatory region binding"/>
    <property type="evidence" value="ECO:0007669"/>
    <property type="project" value="TreeGrafter"/>
</dbReference>
<evidence type="ECO:0000256" key="1">
    <source>
        <dbReference type="ARBA" id="ARBA00023015"/>
    </source>
</evidence>
<evidence type="ECO:0000313" key="6">
    <source>
        <dbReference type="EMBL" id="PUB16434.1"/>
    </source>
</evidence>
<dbReference type="OrthoDB" id="9809772at2"/>
<proteinExistence type="predicted"/>
<dbReference type="AlphaFoldDB" id="A0A2T6KKE5"/>
<dbReference type="InterPro" id="IPR050109">
    <property type="entry name" value="HTH-type_TetR-like_transc_reg"/>
</dbReference>
<evidence type="ECO:0000256" key="2">
    <source>
        <dbReference type="ARBA" id="ARBA00023125"/>
    </source>
</evidence>
<dbReference type="SUPFAM" id="SSF46689">
    <property type="entry name" value="Homeodomain-like"/>
    <property type="match status" value="1"/>
</dbReference>
<dbReference type="PRINTS" id="PR00455">
    <property type="entry name" value="HTHTETR"/>
</dbReference>
<comment type="caution">
    <text evidence="6">The sequence shown here is derived from an EMBL/GenBank/DDBJ whole genome shotgun (WGS) entry which is preliminary data.</text>
</comment>
<accession>A0A2T6KKE5</accession>
<dbReference type="PANTHER" id="PTHR30055:SF234">
    <property type="entry name" value="HTH-TYPE TRANSCRIPTIONAL REGULATOR BETI"/>
    <property type="match status" value="1"/>
</dbReference>
<reference evidence="6 7" key="1">
    <citation type="submission" date="2018-04" db="EMBL/GenBank/DDBJ databases">
        <title>Genomic Encyclopedia of Archaeal and Bacterial Type Strains, Phase II (KMG-II): from individual species to whole genera.</title>
        <authorList>
            <person name="Goeker M."/>
        </authorList>
    </citation>
    <scope>NUCLEOTIDE SEQUENCE [LARGE SCALE GENOMIC DNA]</scope>
    <source>
        <strain evidence="6 7">DSM 29955</strain>
    </source>
</reference>
<dbReference type="Pfam" id="PF00440">
    <property type="entry name" value="TetR_N"/>
    <property type="match status" value="1"/>
</dbReference>
<dbReference type="InterPro" id="IPR001647">
    <property type="entry name" value="HTH_TetR"/>
</dbReference>
<keyword evidence="7" id="KW-1185">Reference proteome</keyword>